<evidence type="ECO:0000313" key="1">
    <source>
        <dbReference type="EMBL" id="MFH8252021.1"/>
    </source>
</evidence>
<name>A0ABW7QAV0_9MICO</name>
<sequence>MSALRDASTVLHSHDDELPGPLDVAVDDDLRWPLVTYCAACVLGYD</sequence>
<accession>A0ABW7QAV0</accession>
<reference evidence="1 2" key="1">
    <citation type="submission" date="2024-09" db="EMBL/GenBank/DDBJ databases">
        <authorList>
            <person name="Pan X."/>
        </authorList>
    </citation>
    <scope>NUCLEOTIDE SEQUENCE [LARGE SCALE GENOMIC DNA]</scope>
    <source>
        <strain evidence="1 2">B2969</strain>
    </source>
</reference>
<dbReference type="RefSeq" id="WP_397557474.1">
    <property type="nucleotide sequence ID" value="NZ_JBIQWL010000007.1"/>
</dbReference>
<keyword evidence="2" id="KW-1185">Reference proteome</keyword>
<gene>
    <name evidence="1" type="ORF">ACH3VR_16780</name>
</gene>
<dbReference type="Proteomes" id="UP001610861">
    <property type="component" value="Unassembled WGS sequence"/>
</dbReference>
<evidence type="ECO:0000313" key="2">
    <source>
        <dbReference type="Proteomes" id="UP001610861"/>
    </source>
</evidence>
<protein>
    <submittedName>
        <fullName evidence="1">Uncharacterized protein</fullName>
    </submittedName>
</protein>
<dbReference type="EMBL" id="JBIQWL010000007">
    <property type="protein sequence ID" value="MFH8252021.1"/>
    <property type="molecule type" value="Genomic_DNA"/>
</dbReference>
<organism evidence="1 2">
    <name type="scientific">Microbacterium alkaliflavum</name>
    <dbReference type="NCBI Taxonomy" id="3248839"/>
    <lineage>
        <taxon>Bacteria</taxon>
        <taxon>Bacillati</taxon>
        <taxon>Actinomycetota</taxon>
        <taxon>Actinomycetes</taxon>
        <taxon>Micrococcales</taxon>
        <taxon>Microbacteriaceae</taxon>
        <taxon>Microbacterium</taxon>
    </lineage>
</organism>
<comment type="caution">
    <text evidence="1">The sequence shown here is derived from an EMBL/GenBank/DDBJ whole genome shotgun (WGS) entry which is preliminary data.</text>
</comment>
<proteinExistence type="predicted"/>